<keyword evidence="4" id="KW-1185">Reference proteome</keyword>
<evidence type="ECO:0000259" key="2">
    <source>
        <dbReference type="PROSITE" id="PS50089"/>
    </source>
</evidence>
<dbReference type="InterPro" id="IPR042496">
    <property type="entry name" value="CGRF1"/>
</dbReference>
<sequence length="363" mass="42149">MENYFFCFGCGNNKDQLKFSIKFVEQKGIHILDCLDCKFKTVCIKCTSCQNLKFCKYGDLNTITFCNCGAKQRIFECKFCKCPQAINGGNLKQSTKIICFSCKNCFYIVNCPGCQNMKILNTTNEINYCENCNSHFQIDDCKICQEDAFSREQFEPFIFRCSNNHQYQRLICLNCKKPNKLNITNNKNYQCQHCNTQMKLISCLCGQKQIMRKPENNQLEQFSCKGCRLNYQILKCKSQGCLGELLNLERPRTRASENGPFIEIVNSICFQCKKEQFIPSCLRCNMLQEPYLEKRDKPNRCQGCQQDFIEAKYRECVICCSQLADSILIPCKHVCVCNSCLSGIKDCPICRRIIQDRFKIFLN</sequence>
<dbReference type="AlphaFoldDB" id="A0A8S1Y4A9"/>
<dbReference type="PROSITE" id="PS50089">
    <property type="entry name" value="ZF_RING_2"/>
    <property type="match status" value="1"/>
</dbReference>
<keyword evidence="1" id="KW-0479">Metal-binding</keyword>
<gene>
    <name evidence="3" type="ORF">POCTA_138.1.T1440138</name>
</gene>
<feature type="domain" description="RING-type" evidence="2">
    <location>
        <begin position="316"/>
        <end position="351"/>
    </location>
</feature>
<evidence type="ECO:0000313" key="4">
    <source>
        <dbReference type="Proteomes" id="UP000683925"/>
    </source>
</evidence>
<dbReference type="Proteomes" id="UP000683925">
    <property type="component" value="Unassembled WGS sequence"/>
</dbReference>
<dbReference type="EMBL" id="CAJJDP010000145">
    <property type="protein sequence ID" value="CAD8208585.1"/>
    <property type="molecule type" value="Genomic_DNA"/>
</dbReference>
<proteinExistence type="predicted"/>
<reference evidence="3" key="1">
    <citation type="submission" date="2021-01" db="EMBL/GenBank/DDBJ databases">
        <authorList>
            <consortium name="Genoscope - CEA"/>
            <person name="William W."/>
        </authorList>
    </citation>
    <scope>NUCLEOTIDE SEQUENCE</scope>
</reference>
<dbReference type="OMA" id="CKICQED"/>
<name>A0A8S1Y4A9_PAROT</name>
<accession>A0A8S1Y4A9</accession>
<evidence type="ECO:0000256" key="1">
    <source>
        <dbReference type="PROSITE-ProRule" id="PRU00175"/>
    </source>
</evidence>
<keyword evidence="1" id="KW-0862">Zinc</keyword>
<dbReference type="GO" id="GO:0008270">
    <property type="term" value="F:zinc ion binding"/>
    <property type="evidence" value="ECO:0007669"/>
    <property type="project" value="UniProtKB-KW"/>
</dbReference>
<evidence type="ECO:0000313" key="3">
    <source>
        <dbReference type="EMBL" id="CAD8208585.1"/>
    </source>
</evidence>
<dbReference type="PANTHER" id="PTHR15379:SF2">
    <property type="entry name" value="CELL GROWTH REGULATOR WITH RING FINGER DOMAIN PROTEIN 1"/>
    <property type="match status" value="1"/>
</dbReference>
<organism evidence="3 4">
    <name type="scientific">Paramecium octaurelia</name>
    <dbReference type="NCBI Taxonomy" id="43137"/>
    <lineage>
        <taxon>Eukaryota</taxon>
        <taxon>Sar</taxon>
        <taxon>Alveolata</taxon>
        <taxon>Ciliophora</taxon>
        <taxon>Intramacronucleata</taxon>
        <taxon>Oligohymenophorea</taxon>
        <taxon>Peniculida</taxon>
        <taxon>Parameciidae</taxon>
        <taxon>Paramecium</taxon>
    </lineage>
</organism>
<protein>
    <recommendedName>
        <fullName evidence="2">RING-type domain-containing protein</fullName>
    </recommendedName>
</protein>
<dbReference type="Pfam" id="PF13920">
    <property type="entry name" value="zf-C3HC4_3"/>
    <property type="match status" value="1"/>
</dbReference>
<comment type="caution">
    <text evidence="3">The sequence shown here is derived from an EMBL/GenBank/DDBJ whole genome shotgun (WGS) entry which is preliminary data.</text>
</comment>
<dbReference type="PANTHER" id="PTHR15379">
    <property type="entry name" value="CELL GROWTH REGULATOR WITH RING FINGER DOMAIN PROTEIN 1"/>
    <property type="match status" value="1"/>
</dbReference>
<dbReference type="OrthoDB" id="302696at2759"/>
<keyword evidence="1" id="KW-0863">Zinc-finger</keyword>
<dbReference type="InterPro" id="IPR001841">
    <property type="entry name" value="Znf_RING"/>
</dbReference>
<dbReference type="GO" id="GO:0030308">
    <property type="term" value="P:negative regulation of cell growth"/>
    <property type="evidence" value="ECO:0007669"/>
    <property type="project" value="TreeGrafter"/>
</dbReference>